<dbReference type="AlphaFoldDB" id="A0A450SFA6"/>
<sequence length="182" mass="20335">MACGSWGLAPLDPSHPHSHFSRVCHVHFHSKIIGLSFRAKREIFTYKIPRSTGMTVSFYSVQRIFGSGYAELGYDVFFGHGVFIHADGLERGEIQGNPMPVSKPVPFSTLPEHECPYGAKEPPWSAALPAAAFLMHHSRIRKLCFSETFKYTPGRRYGDRAIFQAPEPARSDPRSGQASTIR</sequence>
<name>A0A450SFA6_9GAMM</name>
<accession>A0A450SFA6</accession>
<organism evidence="2">
    <name type="scientific">Candidatus Kentrum sp. DK</name>
    <dbReference type="NCBI Taxonomy" id="2126562"/>
    <lineage>
        <taxon>Bacteria</taxon>
        <taxon>Pseudomonadati</taxon>
        <taxon>Pseudomonadota</taxon>
        <taxon>Gammaproteobacteria</taxon>
        <taxon>Candidatus Kentrum</taxon>
    </lineage>
</organism>
<protein>
    <submittedName>
        <fullName evidence="2">Uncharacterized protein</fullName>
    </submittedName>
</protein>
<proteinExistence type="predicted"/>
<reference evidence="2" key="1">
    <citation type="submission" date="2019-02" db="EMBL/GenBank/DDBJ databases">
        <authorList>
            <person name="Gruber-Vodicka R. H."/>
            <person name="Seah K. B. B."/>
        </authorList>
    </citation>
    <scope>NUCLEOTIDE SEQUENCE</scope>
    <source>
        <strain evidence="2">BECK_DK161</strain>
    </source>
</reference>
<feature type="region of interest" description="Disordered" evidence="1">
    <location>
        <begin position="162"/>
        <end position="182"/>
    </location>
</feature>
<dbReference type="EMBL" id="CAADEY010000032">
    <property type="protein sequence ID" value="VFJ51497.1"/>
    <property type="molecule type" value="Genomic_DNA"/>
</dbReference>
<evidence type="ECO:0000313" key="2">
    <source>
        <dbReference type="EMBL" id="VFJ51497.1"/>
    </source>
</evidence>
<evidence type="ECO:0000256" key="1">
    <source>
        <dbReference type="SAM" id="MobiDB-lite"/>
    </source>
</evidence>
<gene>
    <name evidence="2" type="ORF">BECKDK2373C_GA0170839_10328</name>
</gene>